<sequence>MSPDPAIPTAEGSLSIGSFADPLLVDPEPPLLSAVVGAYREAAPDLVDPDFPALRAAAVGRRDASATPAELPSLTVLVTVATFESVTDGFHDASRLAALVDAGAIRLRTLTRPQANAVLAGDVAGCVLVGGQGDPERDGDGEGDGDAARWHRLGDDRTLRDRYEPILANADEHRLRTPSRHRVYGAFRERCGEAVAEDVVRLLDPGPDLAGDDTVGPRTRAYAVGARHGTHDHTLRRACEDAGLGSPSTFTRIKRRLIDAGLVETERVDRPVGRPRERVVAADPLSAPPLERVADALRESLEA</sequence>
<proteinExistence type="predicted"/>
<organism evidence="3 4">
    <name type="scientific">Halorubrum glutamatedens</name>
    <dbReference type="NCBI Taxonomy" id="2707018"/>
    <lineage>
        <taxon>Archaea</taxon>
        <taxon>Methanobacteriati</taxon>
        <taxon>Methanobacteriota</taxon>
        <taxon>Stenosarchaea group</taxon>
        <taxon>Halobacteria</taxon>
        <taxon>Halobacteriales</taxon>
        <taxon>Haloferacaceae</taxon>
        <taxon>Halorubrum</taxon>
    </lineage>
</organism>
<evidence type="ECO:0000259" key="1">
    <source>
        <dbReference type="Pfam" id="PF19138"/>
    </source>
</evidence>
<dbReference type="Pfam" id="PF23336">
    <property type="entry name" value="HTH_TbsP_C"/>
    <property type="match status" value="1"/>
</dbReference>
<dbReference type="Pfam" id="PF19138">
    <property type="entry name" value="TbsP_N"/>
    <property type="match status" value="1"/>
</dbReference>
<evidence type="ECO:0000313" key="4">
    <source>
        <dbReference type="Proteomes" id="UP001596145"/>
    </source>
</evidence>
<reference evidence="3 4" key="1">
    <citation type="journal article" date="2019" name="Int. J. Syst. Evol. Microbiol.">
        <title>The Global Catalogue of Microorganisms (GCM) 10K type strain sequencing project: providing services to taxonomists for standard genome sequencing and annotation.</title>
        <authorList>
            <consortium name="The Broad Institute Genomics Platform"/>
            <consortium name="The Broad Institute Genome Sequencing Center for Infectious Disease"/>
            <person name="Wu L."/>
            <person name="Ma J."/>
        </authorList>
    </citation>
    <scope>NUCLEOTIDE SEQUENCE [LARGE SCALE GENOMIC DNA]</scope>
    <source>
        <strain evidence="3 4">CGMCC 1.16026</strain>
    </source>
</reference>
<dbReference type="InterPro" id="IPR043859">
    <property type="entry name" value="TbsP-like_N"/>
</dbReference>
<feature type="domain" description="Transcriptional regulator TbsP N-terminal" evidence="1">
    <location>
        <begin position="64"/>
        <end position="130"/>
    </location>
</feature>
<accession>A0ABD5QRZ3</accession>
<dbReference type="Proteomes" id="UP001596145">
    <property type="component" value="Unassembled WGS sequence"/>
</dbReference>
<evidence type="ECO:0000313" key="3">
    <source>
        <dbReference type="EMBL" id="MFC5134876.1"/>
    </source>
</evidence>
<evidence type="ECO:0000259" key="2">
    <source>
        <dbReference type="Pfam" id="PF23336"/>
    </source>
</evidence>
<dbReference type="InterPro" id="IPR056163">
    <property type="entry name" value="TbsP_C"/>
</dbReference>
<dbReference type="AlphaFoldDB" id="A0ABD5QRZ3"/>
<dbReference type="RefSeq" id="WP_122105038.1">
    <property type="nucleotide sequence ID" value="NZ_JBHSKV010000013.1"/>
</dbReference>
<feature type="domain" description="Transcriptional regulator TbsP-like C-terminal" evidence="2">
    <location>
        <begin position="180"/>
        <end position="285"/>
    </location>
</feature>
<dbReference type="EMBL" id="JBHSKV010000013">
    <property type="protein sequence ID" value="MFC5134876.1"/>
    <property type="molecule type" value="Genomic_DNA"/>
</dbReference>
<protein>
    <submittedName>
        <fullName evidence="3">DUF5821 family protein</fullName>
    </submittedName>
</protein>
<comment type="caution">
    <text evidence="3">The sequence shown here is derived from an EMBL/GenBank/DDBJ whole genome shotgun (WGS) entry which is preliminary data.</text>
</comment>
<keyword evidence="4" id="KW-1185">Reference proteome</keyword>
<gene>
    <name evidence="3" type="ORF">ACFPJA_09155</name>
</gene>
<name>A0ABD5QRZ3_9EURY</name>